<evidence type="ECO:0000313" key="3">
    <source>
        <dbReference type="Proteomes" id="UP001630127"/>
    </source>
</evidence>
<accession>A0ABD3ACZ5</accession>
<evidence type="ECO:0000313" key="2">
    <source>
        <dbReference type="EMBL" id="KAL3529423.1"/>
    </source>
</evidence>
<feature type="region of interest" description="Disordered" evidence="1">
    <location>
        <begin position="1"/>
        <end position="20"/>
    </location>
</feature>
<protein>
    <submittedName>
        <fullName evidence="2">Uncharacterized protein</fullName>
    </submittedName>
</protein>
<keyword evidence="3" id="KW-1185">Reference proteome</keyword>
<proteinExistence type="predicted"/>
<evidence type="ECO:0000256" key="1">
    <source>
        <dbReference type="SAM" id="MobiDB-lite"/>
    </source>
</evidence>
<comment type="caution">
    <text evidence="2">The sequence shown here is derived from an EMBL/GenBank/DDBJ whole genome shotgun (WGS) entry which is preliminary data.</text>
</comment>
<sequence>MASLQSMTTGQPQSSASKSFTDVASGSVFPLLIKKPDDVANPTVAPAQQGQFFVANHSALVEHDAGDMIFTTPTSVANVE</sequence>
<dbReference type="AlphaFoldDB" id="A0ABD3ACZ5"/>
<name>A0ABD3ACZ5_9GENT</name>
<gene>
    <name evidence="2" type="ORF">ACH5RR_008745</name>
</gene>
<organism evidence="2 3">
    <name type="scientific">Cinchona calisaya</name>
    <dbReference type="NCBI Taxonomy" id="153742"/>
    <lineage>
        <taxon>Eukaryota</taxon>
        <taxon>Viridiplantae</taxon>
        <taxon>Streptophyta</taxon>
        <taxon>Embryophyta</taxon>
        <taxon>Tracheophyta</taxon>
        <taxon>Spermatophyta</taxon>
        <taxon>Magnoliopsida</taxon>
        <taxon>eudicotyledons</taxon>
        <taxon>Gunneridae</taxon>
        <taxon>Pentapetalae</taxon>
        <taxon>asterids</taxon>
        <taxon>lamiids</taxon>
        <taxon>Gentianales</taxon>
        <taxon>Rubiaceae</taxon>
        <taxon>Cinchonoideae</taxon>
        <taxon>Cinchoneae</taxon>
        <taxon>Cinchona</taxon>
    </lineage>
</organism>
<reference evidence="2 3" key="1">
    <citation type="submission" date="2024-11" db="EMBL/GenBank/DDBJ databases">
        <title>A near-complete genome assembly of Cinchona calisaya.</title>
        <authorList>
            <person name="Lian D.C."/>
            <person name="Zhao X.W."/>
            <person name="Wei L."/>
        </authorList>
    </citation>
    <scope>NUCLEOTIDE SEQUENCE [LARGE SCALE GENOMIC DNA]</scope>
    <source>
        <tissue evidence="2">Nenye</tissue>
    </source>
</reference>
<dbReference type="Proteomes" id="UP001630127">
    <property type="component" value="Unassembled WGS sequence"/>
</dbReference>
<dbReference type="EMBL" id="JBJUIK010000004">
    <property type="protein sequence ID" value="KAL3529423.1"/>
    <property type="molecule type" value="Genomic_DNA"/>
</dbReference>